<reference evidence="2 3" key="1">
    <citation type="journal article" date="2014" name="Agronomy (Basel)">
        <title>A Draft Genome Sequence for Ensete ventricosum, the Drought-Tolerant Tree Against Hunger.</title>
        <authorList>
            <person name="Harrison J."/>
            <person name="Moore K.A."/>
            <person name="Paszkiewicz K."/>
            <person name="Jones T."/>
            <person name="Grant M."/>
            <person name="Ambacheew D."/>
            <person name="Muzemil S."/>
            <person name="Studholme D.J."/>
        </authorList>
    </citation>
    <scope>NUCLEOTIDE SEQUENCE [LARGE SCALE GENOMIC DNA]</scope>
</reference>
<name>A0A426XA43_ENSVE</name>
<dbReference type="AlphaFoldDB" id="A0A426XA43"/>
<sequence>MKLQPDDGPRSSLGIGPGSNDVVGSRRSLLGDSPKGSRSSPRTRQEIARRRPKDSSPKYRRLPDWREFKGFFR</sequence>
<comment type="caution">
    <text evidence="2">The sequence shown here is derived from an EMBL/GenBank/DDBJ whole genome shotgun (WGS) entry which is preliminary data.</text>
</comment>
<gene>
    <name evidence="2" type="ORF">B296_00005700</name>
</gene>
<proteinExistence type="predicted"/>
<evidence type="ECO:0000313" key="3">
    <source>
        <dbReference type="Proteomes" id="UP000287651"/>
    </source>
</evidence>
<evidence type="ECO:0000313" key="2">
    <source>
        <dbReference type="EMBL" id="RRT36355.1"/>
    </source>
</evidence>
<protein>
    <submittedName>
        <fullName evidence="2">Uncharacterized protein</fullName>
    </submittedName>
</protein>
<dbReference type="EMBL" id="AMZH03023713">
    <property type="protein sequence ID" value="RRT36355.1"/>
    <property type="molecule type" value="Genomic_DNA"/>
</dbReference>
<dbReference type="Proteomes" id="UP000287651">
    <property type="component" value="Unassembled WGS sequence"/>
</dbReference>
<feature type="region of interest" description="Disordered" evidence="1">
    <location>
        <begin position="1"/>
        <end position="61"/>
    </location>
</feature>
<feature type="compositionally biased region" description="Basic and acidic residues" evidence="1">
    <location>
        <begin position="43"/>
        <end position="61"/>
    </location>
</feature>
<accession>A0A426XA43</accession>
<evidence type="ECO:0000256" key="1">
    <source>
        <dbReference type="SAM" id="MobiDB-lite"/>
    </source>
</evidence>
<organism evidence="2 3">
    <name type="scientific">Ensete ventricosum</name>
    <name type="common">Abyssinian banana</name>
    <name type="synonym">Musa ensete</name>
    <dbReference type="NCBI Taxonomy" id="4639"/>
    <lineage>
        <taxon>Eukaryota</taxon>
        <taxon>Viridiplantae</taxon>
        <taxon>Streptophyta</taxon>
        <taxon>Embryophyta</taxon>
        <taxon>Tracheophyta</taxon>
        <taxon>Spermatophyta</taxon>
        <taxon>Magnoliopsida</taxon>
        <taxon>Liliopsida</taxon>
        <taxon>Zingiberales</taxon>
        <taxon>Musaceae</taxon>
        <taxon>Ensete</taxon>
    </lineage>
</organism>